<dbReference type="AlphaFoldDB" id="A1SS02"/>
<dbReference type="RefSeq" id="WP_011768826.1">
    <property type="nucleotide sequence ID" value="NC_008709.1"/>
</dbReference>
<proteinExistence type="predicted"/>
<dbReference type="eggNOG" id="COG3728">
    <property type="taxonomic scope" value="Bacteria"/>
</dbReference>
<evidence type="ECO:0000256" key="1">
    <source>
        <dbReference type="SAM" id="MobiDB-lite"/>
    </source>
</evidence>
<dbReference type="OrthoDB" id="8227562at2"/>
<dbReference type="KEGG" id="pin:Ping_0406"/>
<accession>A1SS02</accession>
<sequence>MATDWDVLNQQFIKENLRTEISVKAWCEKKKLNYATARRHIKPSAHVAQPSVRKVRSAEQTENPRKPDLPNTDNKQIQSVKEIHEDEVMHNDSEKRSASKKRVLSLGNQNARTFGHYSEFITTDEDALRYSSASMASLRDELCLIRMQLSNLMVAIKQTEADLNGDITVEQKISLNNTYDKFQTNANVKVARIESLEISLVGLEKTKADTERSIVLTRKAQLEADKLSRESGGSETPLSKIYDEILAMGSDGMLNH</sequence>
<dbReference type="Proteomes" id="UP000000639">
    <property type="component" value="Chromosome"/>
</dbReference>
<organism evidence="2 3">
    <name type="scientific">Psychromonas ingrahamii (strain DSM 17664 / CCUG 51855 / 37)</name>
    <dbReference type="NCBI Taxonomy" id="357804"/>
    <lineage>
        <taxon>Bacteria</taxon>
        <taxon>Pseudomonadati</taxon>
        <taxon>Pseudomonadota</taxon>
        <taxon>Gammaproteobacteria</taxon>
        <taxon>Alteromonadales</taxon>
        <taxon>Psychromonadaceae</taxon>
        <taxon>Psychromonas</taxon>
    </lineage>
</organism>
<reference evidence="2 3" key="1">
    <citation type="submission" date="2007-01" db="EMBL/GenBank/DDBJ databases">
        <title>Complete sequence of Psychromonas ingrahamii 37.</title>
        <authorList>
            <consortium name="US DOE Joint Genome Institute"/>
            <person name="Copeland A."/>
            <person name="Lucas S."/>
            <person name="Lapidus A."/>
            <person name="Barry K."/>
            <person name="Detter J.C."/>
            <person name="Glavina del Rio T."/>
            <person name="Hammon N."/>
            <person name="Israni S."/>
            <person name="Dalin E."/>
            <person name="Tice H."/>
            <person name="Pitluck S."/>
            <person name="Thompson L.S."/>
            <person name="Brettin T."/>
            <person name="Bruce D."/>
            <person name="Han C."/>
            <person name="Tapia R."/>
            <person name="Schmutz J."/>
            <person name="Larimer F."/>
            <person name="Land M."/>
            <person name="Hauser L."/>
            <person name="Kyrpides N."/>
            <person name="Ivanova N."/>
            <person name="Staley J."/>
            <person name="Richardson P."/>
        </authorList>
    </citation>
    <scope>NUCLEOTIDE SEQUENCE [LARGE SCALE GENOMIC DNA]</scope>
    <source>
        <strain evidence="2 3">37</strain>
    </source>
</reference>
<name>A1SS02_PSYIN</name>
<evidence type="ECO:0000313" key="2">
    <source>
        <dbReference type="EMBL" id="ABM02267.1"/>
    </source>
</evidence>
<feature type="region of interest" description="Disordered" evidence="1">
    <location>
        <begin position="43"/>
        <end position="75"/>
    </location>
</feature>
<dbReference type="HOGENOM" id="CLU_086683_0_0_6"/>
<gene>
    <name evidence="2" type="ordered locus">Ping_0406</name>
</gene>
<evidence type="ECO:0000313" key="3">
    <source>
        <dbReference type="Proteomes" id="UP000000639"/>
    </source>
</evidence>
<protein>
    <recommendedName>
        <fullName evidence="4">Small subunit bacteriophage terminase</fullName>
    </recommendedName>
</protein>
<dbReference type="EMBL" id="CP000510">
    <property type="protein sequence ID" value="ABM02267.1"/>
    <property type="molecule type" value="Genomic_DNA"/>
</dbReference>
<feature type="compositionally biased region" description="Basic and acidic residues" evidence="1">
    <location>
        <begin position="56"/>
        <end position="68"/>
    </location>
</feature>
<keyword evidence="3" id="KW-1185">Reference proteome</keyword>
<evidence type="ECO:0008006" key="4">
    <source>
        <dbReference type="Google" id="ProtNLM"/>
    </source>
</evidence>